<dbReference type="OrthoDB" id="9810818at2"/>
<evidence type="ECO:0000256" key="7">
    <source>
        <dbReference type="SAM" id="Phobius"/>
    </source>
</evidence>
<feature type="transmembrane region" description="Helical" evidence="7">
    <location>
        <begin position="113"/>
        <end position="131"/>
    </location>
</feature>
<feature type="transmembrane region" description="Helical" evidence="7">
    <location>
        <begin position="21"/>
        <end position="41"/>
    </location>
</feature>
<feature type="transmembrane region" description="Helical" evidence="7">
    <location>
        <begin position="228"/>
        <end position="251"/>
    </location>
</feature>
<comment type="subcellular location">
    <subcellularLocation>
        <location evidence="1">Cell membrane</location>
        <topology evidence="1">Multi-pass membrane protein</topology>
    </subcellularLocation>
</comment>
<accession>A0A4P6ZLB1</accession>
<organism evidence="9 10">
    <name type="scientific">Acetilactobacillus jinshanensis</name>
    <dbReference type="NCBI Taxonomy" id="1720083"/>
    <lineage>
        <taxon>Bacteria</taxon>
        <taxon>Bacillati</taxon>
        <taxon>Bacillota</taxon>
        <taxon>Bacilli</taxon>
        <taxon>Lactobacillales</taxon>
        <taxon>Lactobacillaceae</taxon>
        <taxon>Acetilactobacillus</taxon>
    </lineage>
</organism>
<proteinExistence type="inferred from homology"/>
<dbReference type="SUPFAM" id="SSF103481">
    <property type="entry name" value="Multidrug resistance efflux transporter EmrE"/>
    <property type="match status" value="2"/>
</dbReference>
<dbReference type="PANTHER" id="PTHR32322">
    <property type="entry name" value="INNER MEMBRANE TRANSPORTER"/>
    <property type="match status" value="1"/>
</dbReference>
<evidence type="ECO:0000313" key="9">
    <source>
        <dbReference type="EMBL" id="QBP18202.1"/>
    </source>
</evidence>
<evidence type="ECO:0000256" key="2">
    <source>
        <dbReference type="ARBA" id="ARBA00007362"/>
    </source>
</evidence>
<evidence type="ECO:0000256" key="3">
    <source>
        <dbReference type="ARBA" id="ARBA00022475"/>
    </source>
</evidence>
<dbReference type="InterPro" id="IPR037185">
    <property type="entry name" value="EmrE-like"/>
</dbReference>
<name>A0A4P6ZLB1_9LACO</name>
<dbReference type="RefSeq" id="WP_133441763.1">
    <property type="nucleotide sequence ID" value="NZ_CP034726.1"/>
</dbReference>
<feature type="transmembrane region" description="Helical" evidence="7">
    <location>
        <begin position="88"/>
        <end position="107"/>
    </location>
</feature>
<feature type="transmembrane region" description="Helical" evidence="7">
    <location>
        <begin position="286"/>
        <end position="305"/>
    </location>
</feature>
<feature type="transmembrane region" description="Helical" evidence="7">
    <location>
        <begin position="263"/>
        <end position="280"/>
    </location>
</feature>
<evidence type="ECO:0000259" key="8">
    <source>
        <dbReference type="Pfam" id="PF00892"/>
    </source>
</evidence>
<dbReference type="KEGG" id="lji:ELX58_03410"/>
<reference evidence="10" key="1">
    <citation type="submission" date="2018-12" db="EMBL/GenBank/DDBJ databases">
        <title>A new species of lactobacillus.</title>
        <authorList>
            <person name="Jian Y."/>
            <person name="Xin L."/>
            <person name="Hong Z.J."/>
            <person name="Ming L.Z."/>
            <person name="Hong X.Z."/>
        </authorList>
    </citation>
    <scope>NUCLEOTIDE SEQUENCE [LARGE SCALE GENOMIC DNA]</scope>
    <source>
        <strain evidence="10">HSLZ-75</strain>
    </source>
</reference>
<feature type="transmembrane region" description="Helical" evidence="7">
    <location>
        <begin position="143"/>
        <end position="162"/>
    </location>
</feature>
<dbReference type="Gene3D" id="1.10.3730.20">
    <property type="match status" value="1"/>
</dbReference>
<feature type="domain" description="EamA" evidence="8">
    <location>
        <begin position="19"/>
        <end position="157"/>
    </location>
</feature>
<keyword evidence="10" id="KW-1185">Reference proteome</keyword>
<comment type="similarity">
    <text evidence="2">Belongs to the EamA transporter family.</text>
</comment>
<evidence type="ECO:0000256" key="6">
    <source>
        <dbReference type="ARBA" id="ARBA00023136"/>
    </source>
</evidence>
<evidence type="ECO:0000256" key="5">
    <source>
        <dbReference type="ARBA" id="ARBA00022989"/>
    </source>
</evidence>
<feature type="domain" description="EamA" evidence="8">
    <location>
        <begin position="170"/>
        <end position="302"/>
    </location>
</feature>
<dbReference type="AlphaFoldDB" id="A0A4P6ZLB1"/>
<keyword evidence="5 7" id="KW-1133">Transmembrane helix</keyword>
<evidence type="ECO:0000256" key="4">
    <source>
        <dbReference type="ARBA" id="ARBA00022692"/>
    </source>
</evidence>
<keyword evidence="4 7" id="KW-0812">Transmembrane</keyword>
<feature type="transmembrane region" description="Helical" evidence="7">
    <location>
        <begin position="168"/>
        <end position="187"/>
    </location>
</feature>
<dbReference type="InterPro" id="IPR050638">
    <property type="entry name" value="AA-Vitamin_Transporters"/>
</dbReference>
<dbReference type="InterPro" id="IPR000620">
    <property type="entry name" value="EamA_dom"/>
</dbReference>
<dbReference type="Pfam" id="PF00892">
    <property type="entry name" value="EamA"/>
    <property type="match status" value="2"/>
</dbReference>
<keyword evidence="3" id="KW-1003">Cell membrane</keyword>
<evidence type="ECO:0000313" key="10">
    <source>
        <dbReference type="Proteomes" id="UP000294321"/>
    </source>
</evidence>
<protein>
    <submittedName>
        <fullName evidence="9">DMT family transporter</fullName>
    </submittedName>
</protein>
<gene>
    <name evidence="9" type="ORF">ELX58_03410</name>
</gene>
<dbReference type="Proteomes" id="UP000294321">
    <property type="component" value="Chromosome"/>
</dbReference>
<feature type="transmembrane region" description="Helical" evidence="7">
    <location>
        <begin position="199"/>
        <end position="216"/>
    </location>
</feature>
<dbReference type="PANTHER" id="PTHR32322:SF18">
    <property type="entry name" value="S-ADENOSYLMETHIONINE_S-ADENOSYLHOMOCYSTEINE TRANSPORTER"/>
    <property type="match status" value="1"/>
</dbReference>
<feature type="transmembrane region" description="Helical" evidence="7">
    <location>
        <begin position="53"/>
        <end position="76"/>
    </location>
</feature>
<sequence length="319" mass="35478">MDQQKTQLNTHIVRRDVEKGIFWSATASCLWGISGNLMQFVSQNEAVSTQWFMSFRTLFAGVLLLLIGFCQVGKHIFDPLKKKNIKRLLLYSIFGIGMNMSTFYICIQSGNAAMATILQYLAPMFIALYAFVFKRQKPLKGDLVAFLVALVGVFLAVTKGNIGQLSIPMISIIFGLLSAVSAGVYYAEPKPLMRDNSPIVILGWGTLITSIFSNLYSPVWTHVPKITVPLILGVTGVIIIGTIIAFSCMLYSLRFASSQVSSIVDAIEPVATFVISIIFFHTSFNWVEILGAILVILSVYILEWFHHRTTKQDAKEIES</sequence>
<evidence type="ECO:0000256" key="1">
    <source>
        <dbReference type="ARBA" id="ARBA00004651"/>
    </source>
</evidence>
<dbReference type="EMBL" id="CP034726">
    <property type="protein sequence ID" value="QBP18202.1"/>
    <property type="molecule type" value="Genomic_DNA"/>
</dbReference>
<dbReference type="GO" id="GO:0005886">
    <property type="term" value="C:plasma membrane"/>
    <property type="evidence" value="ECO:0007669"/>
    <property type="project" value="UniProtKB-SubCell"/>
</dbReference>
<keyword evidence="6 7" id="KW-0472">Membrane</keyword>